<comment type="caution">
    <text evidence="5">The sequence shown here is derived from an EMBL/GenBank/DDBJ whole genome shotgun (WGS) entry which is preliminary data.</text>
</comment>
<organism evidence="5 6">
    <name type="scientific">Acidovorax temperans</name>
    <dbReference type="NCBI Taxonomy" id="80878"/>
    <lineage>
        <taxon>Bacteria</taxon>
        <taxon>Pseudomonadati</taxon>
        <taxon>Pseudomonadota</taxon>
        <taxon>Betaproteobacteria</taxon>
        <taxon>Burkholderiales</taxon>
        <taxon>Comamonadaceae</taxon>
        <taxon>Acidovorax</taxon>
    </lineage>
</organism>
<proteinExistence type="inferred from homology"/>
<dbReference type="GO" id="GO:0009307">
    <property type="term" value="P:DNA restriction-modification system"/>
    <property type="evidence" value="ECO:0007669"/>
    <property type="project" value="UniProtKB-KW"/>
</dbReference>
<evidence type="ECO:0000313" key="6">
    <source>
        <dbReference type="Proteomes" id="UP000316993"/>
    </source>
</evidence>
<dbReference type="RefSeq" id="WP_142080945.1">
    <property type="nucleotide sequence ID" value="NZ_VFPV01000001.1"/>
</dbReference>
<sequence>MSWPEVDFESLFAAPSRNGVYKSKDHHGSGVPIVNMGELFAFNRIGNQPMSLIRMSDAEMDKSGLIDGDLLFGRRSLVEEGAGKCSIVYKPAGPLTFESSIIRVRLDRAIADPEFFFNYFRSPIGRSRIRAIVGGAAVKGIRGSDLKLIKVHVPPLDEQIAIRQVVALYDDLIATNQRRIALLEDAARRLYREWFVHLRFPGHESVPVKDGVPAGWLSLTLGDVCDAVGGGTPSTARPEYWGGDVTWVTPTDVTRNDCLVMLDSEKKITEAGLANSSAKLVPPETILMTSRASIGFFALMDKPACTNQGFISVLPKQDSARMFLLFNLLDRVEEMIGLATGATFKELSKKTFRALPVLWPTDALLKFYEDKTYPLIQQVRLIKKQNQELTKARDRLLPKLMSGQLDVSGIALPAEVAA</sequence>
<evidence type="ECO:0000256" key="3">
    <source>
        <dbReference type="ARBA" id="ARBA00023125"/>
    </source>
</evidence>
<evidence type="ECO:0000259" key="4">
    <source>
        <dbReference type="Pfam" id="PF01420"/>
    </source>
</evidence>
<keyword evidence="3" id="KW-0238">DNA-binding</keyword>
<keyword evidence="2" id="KW-0680">Restriction system</keyword>
<name>A0A543LIJ8_9BURK</name>
<feature type="domain" description="Type I restriction modification DNA specificity" evidence="4">
    <location>
        <begin position="214"/>
        <end position="360"/>
    </location>
</feature>
<dbReference type="PANTHER" id="PTHR30408">
    <property type="entry name" value="TYPE-1 RESTRICTION ENZYME ECOKI SPECIFICITY PROTEIN"/>
    <property type="match status" value="1"/>
</dbReference>
<dbReference type="Proteomes" id="UP000316993">
    <property type="component" value="Unassembled WGS sequence"/>
</dbReference>
<dbReference type="Gene3D" id="1.10.287.1120">
    <property type="entry name" value="Bipartite methylase S protein"/>
    <property type="match status" value="1"/>
</dbReference>
<accession>A0A543LIJ8</accession>
<dbReference type="InterPro" id="IPR044946">
    <property type="entry name" value="Restrct_endonuc_typeI_TRD_sf"/>
</dbReference>
<dbReference type="Gene3D" id="3.90.220.20">
    <property type="entry name" value="DNA methylase specificity domains"/>
    <property type="match status" value="2"/>
</dbReference>
<dbReference type="CDD" id="cd17517">
    <property type="entry name" value="RMtype1_S_EcoKI_StySPI-TRD2-CR2_like"/>
    <property type="match status" value="1"/>
</dbReference>
<feature type="domain" description="Type I restriction modification DNA specificity" evidence="4">
    <location>
        <begin position="70"/>
        <end position="184"/>
    </location>
</feature>
<dbReference type="AlphaFoldDB" id="A0A543LIJ8"/>
<dbReference type="EMBL" id="VFPV01000001">
    <property type="protein sequence ID" value="TQN07150.1"/>
    <property type="molecule type" value="Genomic_DNA"/>
</dbReference>
<dbReference type="SUPFAM" id="SSF116734">
    <property type="entry name" value="DNA methylase specificity domain"/>
    <property type="match status" value="2"/>
</dbReference>
<dbReference type="Pfam" id="PF01420">
    <property type="entry name" value="Methylase_S"/>
    <property type="match status" value="2"/>
</dbReference>
<dbReference type="GO" id="GO:0003677">
    <property type="term" value="F:DNA binding"/>
    <property type="evidence" value="ECO:0007669"/>
    <property type="project" value="UniProtKB-KW"/>
</dbReference>
<protein>
    <submittedName>
        <fullName evidence="5">Type I restriction enzyme S subunit</fullName>
    </submittedName>
</protein>
<reference evidence="5 6" key="1">
    <citation type="submission" date="2019-06" db="EMBL/GenBank/DDBJ databases">
        <title>Genomic Encyclopedia of Archaeal and Bacterial Type Strains, Phase II (KMG-II): from individual species to whole genera.</title>
        <authorList>
            <person name="Goeker M."/>
        </authorList>
    </citation>
    <scope>NUCLEOTIDE SEQUENCE [LARGE SCALE GENOMIC DNA]</scope>
    <source>
        <strain evidence="5 6">DSM 7270</strain>
    </source>
</reference>
<comment type="similarity">
    <text evidence="1">Belongs to the type-I restriction system S methylase family.</text>
</comment>
<dbReference type="CDD" id="cd17273">
    <property type="entry name" value="RMtype1_S_EcoJA69PI-TRD1-CR1_like"/>
    <property type="match status" value="1"/>
</dbReference>
<dbReference type="InterPro" id="IPR052021">
    <property type="entry name" value="Type-I_RS_S_subunit"/>
</dbReference>
<evidence type="ECO:0000256" key="2">
    <source>
        <dbReference type="ARBA" id="ARBA00022747"/>
    </source>
</evidence>
<dbReference type="PANTHER" id="PTHR30408:SF13">
    <property type="entry name" value="TYPE I RESTRICTION ENZYME HINDI SPECIFICITY SUBUNIT"/>
    <property type="match status" value="1"/>
</dbReference>
<evidence type="ECO:0000256" key="1">
    <source>
        <dbReference type="ARBA" id="ARBA00010923"/>
    </source>
</evidence>
<dbReference type="InterPro" id="IPR000055">
    <property type="entry name" value="Restrct_endonuc_typeI_TRD"/>
</dbReference>
<evidence type="ECO:0000313" key="5">
    <source>
        <dbReference type="EMBL" id="TQN07150.1"/>
    </source>
</evidence>
<gene>
    <name evidence="5" type="ORF">BDD18_0241</name>
</gene>